<evidence type="ECO:0000256" key="2">
    <source>
        <dbReference type="ARBA" id="ARBA00023136"/>
    </source>
</evidence>
<keyword evidence="3" id="KW-0998">Cell outer membrane</keyword>
<evidence type="ECO:0000259" key="5">
    <source>
        <dbReference type="PROSITE" id="PS51123"/>
    </source>
</evidence>
<dbReference type="SUPFAM" id="SSF103088">
    <property type="entry name" value="OmpA-like"/>
    <property type="match status" value="1"/>
</dbReference>
<feature type="domain" description="OmpA-like" evidence="5">
    <location>
        <begin position="1"/>
        <end position="114"/>
    </location>
</feature>
<evidence type="ECO:0000256" key="4">
    <source>
        <dbReference type="PROSITE-ProRule" id="PRU00473"/>
    </source>
</evidence>
<dbReference type="GO" id="GO:0009279">
    <property type="term" value="C:cell outer membrane"/>
    <property type="evidence" value="ECO:0007669"/>
    <property type="project" value="UniProtKB-SubCell"/>
</dbReference>
<dbReference type="Gene3D" id="3.30.1330.60">
    <property type="entry name" value="OmpA-like domain"/>
    <property type="match status" value="1"/>
</dbReference>
<dbReference type="PANTHER" id="PTHR30329:SF21">
    <property type="entry name" value="LIPOPROTEIN YIAD-RELATED"/>
    <property type="match status" value="1"/>
</dbReference>
<dbReference type="Proteomes" id="UP000078428">
    <property type="component" value="Unassembled WGS sequence"/>
</dbReference>
<protein>
    <recommendedName>
        <fullName evidence="5">OmpA-like domain-containing protein</fullName>
    </recommendedName>
</protein>
<evidence type="ECO:0000313" key="7">
    <source>
        <dbReference type="Proteomes" id="UP000078428"/>
    </source>
</evidence>
<dbReference type="PRINTS" id="PR01021">
    <property type="entry name" value="OMPADOMAIN"/>
</dbReference>
<comment type="subcellular location">
    <subcellularLocation>
        <location evidence="1">Cell outer membrane</location>
    </subcellularLocation>
</comment>
<dbReference type="STRING" id="1285242.A6A04_20740"/>
<dbReference type="AlphaFoldDB" id="A0A178MDJ1"/>
<proteinExistence type="predicted"/>
<gene>
    <name evidence="6" type="ORF">A6A04_20740</name>
</gene>
<comment type="caution">
    <text evidence="6">The sequence shown here is derived from an EMBL/GenBank/DDBJ whole genome shotgun (WGS) entry which is preliminary data.</text>
</comment>
<evidence type="ECO:0000256" key="1">
    <source>
        <dbReference type="ARBA" id="ARBA00004442"/>
    </source>
</evidence>
<dbReference type="InterPro" id="IPR036737">
    <property type="entry name" value="OmpA-like_sf"/>
</dbReference>
<keyword evidence="7" id="KW-1185">Reference proteome</keyword>
<dbReference type="InterPro" id="IPR006664">
    <property type="entry name" value="OMP_bac"/>
</dbReference>
<keyword evidence="2 4" id="KW-0472">Membrane</keyword>
<name>A0A178MDJ1_9PROT</name>
<dbReference type="PANTHER" id="PTHR30329">
    <property type="entry name" value="STATOR ELEMENT OF FLAGELLAR MOTOR COMPLEX"/>
    <property type="match status" value="1"/>
</dbReference>
<sequence>MAAEPFAGGSGIIQFAVGTSNLGKDARAKLDQLIVWLKAHPERKARLAGHADDPGADEYNLALGDKRANSVLSYMVAQGIKPSRLSTVTFGRSRPLFPGASANQNSRVEIGLGQ</sequence>
<evidence type="ECO:0000256" key="3">
    <source>
        <dbReference type="ARBA" id="ARBA00023237"/>
    </source>
</evidence>
<dbReference type="PROSITE" id="PS51123">
    <property type="entry name" value="OMPA_2"/>
    <property type="match status" value="1"/>
</dbReference>
<dbReference type="EMBL" id="LWQT01000094">
    <property type="protein sequence ID" value="OAN46098.1"/>
    <property type="molecule type" value="Genomic_DNA"/>
</dbReference>
<organism evidence="6 7">
    <name type="scientific">Paramagnetospirillum marisnigri</name>
    <dbReference type="NCBI Taxonomy" id="1285242"/>
    <lineage>
        <taxon>Bacteria</taxon>
        <taxon>Pseudomonadati</taxon>
        <taxon>Pseudomonadota</taxon>
        <taxon>Alphaproteobacteria</taxon>
        <taxon>Rhodospirillales</taxon>
        <taxon>Magnetospirillaceae</taxon>
        <taxon>Paramagnetospirillum</taxon>
    </lineage>
</organism>
<evidence type="ECO:0000313" key="6">
    <source>
        <dbReference type="EMBL" id="OAN46098.1"/>
    </source>
</evidence>
<dbReference type="InterPro" id="IPR006665">
    <property type="entry name" value="OmpA-like"/>
</dbReference>
<dbReference type="CDD" id="cd07185">
    <property type="entry name" value="OmpA_C-like"/>
    <property type="match status" value="1"/>
</dbReference>
<dbReference type="InterPro" id="IPR050330">
    <property type="entry name" value="Bact_OuterMem_StrucFunc"/>
</dbReference>
<reference evidence="6 7" key="1">
    <citation type="submission" date="2016-04" db="EMBL/GenBank/DDBJ databases">
        <title>Draft genome sequence of freshwater magnetotactic bacteria Magnetospirillum marisnigri SP-1 and Magnetospirillum moscoviense BB-1.</title>
        <authorList>
            <person name="Koziaeva V."/>
            <person name="Dziuba M.V."/>
            <person name="Ivanov T.M."/>
            <person name="Kuznetsov B."/>
            <person name="Grouzdev D.S."/>
        </authorList>
    </citation>
    <scope>NUCLEOTIDE SEQUENCE [LARGE SCALE GENOMIC DNA]</scope>
    <source>
        <strain evidence="6 7">SP-1</strain>
    </source>
</reference>
<dbReference type="Pfam" id="PF00691">
    <property type="entry name" value="OmpA"/>
    <property type="match status" value="1"/>
</dbReference>
<accession>A0A178MDJ1</accession>